<organism evidence="1 2">
    <name type="scientific">Nitrosopumilus ureiphilus</name>
    <dbReference type="NCBI Taxonomy" id="1470067"/>
    <lineage>
        <taxon>Archaea</taxon>
        <taxon>Nitrososphaerota</taxon>
        <taxon>Nitrososphaeria</taxon>
        <taxon>Nitrosopumilales</taxon>
        <taxon>Nitrosopumilaceae</taxon>
        <taxon>Nitrosopumilus</taxon>
    </lineage>
</organism>
<proteinExistence type="predicted"/>
<dbReference type="RefSeq" id="WP_179372101.1">
    <property type="nucleotide sequence ID" value="NZ_CP026995.1"/>
</dbReference>
<evidence type="ECO:0008006" key="3">
    <source>
        <dbReference type="Google" id="ProtNLM"/>
    </source>
</evidence>
<dbReference type="Gene3D" id="3.60.10.10">
    <property type="entry name" value="Endonuclease/exonuclease/phosphatase"/>
    <property type="match status" value="1"/>
</dbReference>
<evidence type="ECO:0000313" key="1">
    <source>
        <dbReference type="EMBL" id="QLH06041.1"/>
    </source>
</evidence>
<sequence>MAEILKPFDLVAIQEVNSDLSAIYAVMEFLPSHGIIFTDIAGNKERLCYIFKKSKIKLTSHVGELDIPPSDRRHYKMTFHDDNGDPCIHRFSGFDRNPYVISWKFKEHTFSTYNCHIYFGDEKEDDVLKFRRRILEIFSLVKWVTSKTNHKNGFVFSPNVMLLGDMNVPAMTKDDEVFKQINNKTFTAVDYTDYLTPYSNIKNDKTYDQLVIAKPFAEKMLLKTHGIFAWDNAMFNELWLDLKERFGKKAASKFQAYAKWAISDHRPLWCLFEFD</sequence>
<gene>
    <name evidence="1" type="ORF">C5F50_02315</name>
</gene>
<dbReference type="InterPro" id="IPR036691">
    <property type="entry name" value="Endo/exonu/phosph_ase_sf"/>
</dbReference>
<dbReference type="OrthoDB" id="3327at2157"/>
<dbReference type="KEGG" id="nue:C5F50_02315"/>
<reference evidence="1 2" key="1">
    <citation type="submission" date="2018-02" db="EMBL/GenBank/DDBJ databases">
        <title>Complete genome of Nitrosopumilus ureaphilus PS0.</title>
        <authorList>
            <person name="Qin W."/>
            <person name="Zheng Y."/>
            <person name="Stahl D.A."/>
        </authorList>
    </citation>
    <scope>NUCLEOTIDE SEQUENCE [LARGE SCALE GENOMIC DNA]</scope>
    <source>
        <strain evidence="1 2">PS0</strain>
    </source>
</reference>
<protein>
    <recommendedName>
        <fullName evidence="3">Endonuclease/exonuclease/phosphatase domain-containing protein</fullName>
    </recommendedName>
</protein>
<dbReference type="Proteomes" id="UP000509478">
    <property type="component" value="Chromosome"/>
</dbReference>
<keyword evidence="2" id="KW-1185">Reference proteome</keyword>
<dbReference type="AlphaFoldDB" id="A0A7D5RCL3"/>
<name>A0A7D5RCL3_9ARCH</name>
<accession>A0A7D5RCL3</accession>
<dbReference type="SUPFAM" id="SSF56219">
    <property type="entry name" value="DNase I-like"/>
    <property type="match status" value="1"/>
</dbReference>
<dbReference type="GeneID" id="56066858"/>
<evidence type="ECO:0000313" key="2">
    <source>
        <dbReference type="Proteomes" id="UP000509478"/>
    </source>
</evidence>
<dbReference type="EMBL" id="CP026995">
    <property type="protein sequence ID" value="QLH06041.1"/>
    <property type="molecule type" value="Genomic_DNA"/>
</dbReference>